<keyword evidence="3" id="KW-1185">Reference proteome</keyword>
<organism evidence="2 3">
    <name type="scientific">Micromonospora coerulea</name>
    <dbReference type="NCBI Taxonomy" id="47856"/>
    <lineage>
        <taxon>Bacteria</taxon>
        <taxon>Bacillati</taxon>
        <taxon>Actinomycetota</taxon>
        <taxon>Actinomycetes</taxon>
        <taxon>Micromonosporales</taxon>
        <taxon>Micromonosporaceae</taxon>
        <taxon>Micromonospora</taxon>
    </lineage>
</organism>
<dbReference type="EMBL" id="BAABGU010000013">
    <property type="protein sequence ID" value="GAA4570113.1"/>
    <property type="molecule type" value="Genomic_DNA"/>
</dbReference>
<feature type="compositionally biased region" description="Low complexity" evidence="1">
    <location>
        <begin position="325"/>
        <end position="340"/>
    </location>
</feature>
<accession>A0ABP8SIV4</accession>
<evidence type="ECO:0000313" key="2">
    <source>
        <dbReference type="EMBL" id="GAA4570113.1"/>
    </source>
</evidence>
<reference evidence="3" key="1">
    <citation type="journal article" date="2019" name="Int. J. Syst. Evol. Microbiol.">
        <title>The Global Catalogue of Microorganisms (GCM) 10K type strain sequencing project: providing services to taxonomists for standard genome sequencing and annotation.</title>
        <authorList>
            <consortium name="The Broad Institute Genomics Platform"/>
            <consortium name="The Broad Institute Genome Sequencing Center for Infectious Disease"/>
            <person name="Wu L."/>
            <person name="Ma J."/>
        </authorList>
    </citation>
    <scope>NUCLEOTIDE SEQUENCE [LARGE SCALE GENOMIC DNA]</scope>
    <source>
        <strain evidence="3">JCM 3175</strain>
    </source>
</reference>
<feature type="compositionally biased region" description="Pro residues" evidence="1">
    <location>
        <begin position="341"/>
        <end position="369"/>
    </location>
</feature>
<dbReference type="RefSeq" id="WP_346119660.1">
    <property type="nucleotide sequence ID" value="NZ_BAABGU010000013.1"/>
</dbReference>
<feature type="compositionally biased region" description="Low complexity" evidence="1">
    <location>
        <begin position="280"/>
        <end position="295"/>
    </location>
</feature>
<sequence length="461" mass="47520">MSHADRTGSGWRARWARRENARRRRAHEDAIEAWCLRGVRLQRLRAAAEDHPTLRPAVPVDLAHDETVVAVQPSTGLVTVPRHADLPPPELSAIPITHPHDAPPLPQGSRVTEAGTVVVTDRRIVLVGRHGTSEFPYARLSGLTHHPAVPVTLLHGPTGALVAGLRVPRGAAARFRLRLTLAYADATGQRNAVLARLDEAVAANRRSRPAAAMLVSAAQAPGYARLTRPAVAAAAAALVALVAFAATIAPAPTNHPPTALPTGGGMVVLPATTTPGADTAVGSAASSAPADDPVVPNGPAPHPVPAGMAGGGRMPAPVDRRASLPADRATGPAPRTARPARPVPAPSATPSPTSAPTPAPTPTPTPPPLDRCGAPENPLGYTYCGGALIHEPAADVCRYFVCVDGFRAGHGYLARCGDGTVGRVGGRYGSCPQRSGRKEPVYRASTNLAGADLVAVPPDLL</sequence>
<evidence type="ECO:0000313" key="3">
    <source>
        <dbReference type="Proteomes" id="UP001500307"/>
    </source>
</evidence>
<protein>
    <recommendedName>
        <fullName evidence="4">Chitin-binding type-2 domain-containing protein</fullName>
    </recommendedName>
</protein>
<name>A0ABP8SIV4_9ACTN</name>
<evidence type="ECO:0008006" key="4">
    <source>
        <dbReference type="Google" id="ProtNLM"/>
    </source>
</evidence>
<feature type="region of interest" description="Disordered" evidence="1">
    <location>
        <begin position="278"/>
        <end position="369"/>
    </location>
</feature>
<evidence type="ECO:0000256" key="1">
    <source>
        <dbReference type="SAM" id="MobiDB-lite"/>
    </source>
</evidence>
<dbReference type="Proteomes" id="UP001500307">
    <property type="component" value="Unassembled WGS sequence"/>
</dbReference>
<gene>
    <name evidence="2" type="ORF">GCM10023176_28030</name>
</gene>
<comment type="caution">
    <text evidence="2">The sequence shown here is derived from an EMBL/GenBank/DDBJ whole genome shotgun (WGS) entry which is preliminary data.</text>
</comment>
<proteinExistence type="predicted"/>